<gene>
    <name evidence="2" type="ORF">EGJ44_12125</name>
</gene>
<dbReference type="InterPro" id="IPR019938">
    <property type="entry name" value="YcaO_dom_prot"/>
</dbReference>
<name>A0A3R8Y5Q2_ECTOL</name>
<dbReference type="NCBIfam" id="TIGR03549">
    <property type="entry name" value="OsmC domain/YcaO domain-containing protein"/>
    <property type="match status" value="1"/>
</dbReference>
<dbReference type="PROSITE" id="PS51664">
    <property type="entry name" value="YCAO"/>
    <property type="match status" value="1"/>
</dbReference>
<dbReference type="NCBIfam" id="TIGR00702">
    <property type="entry name" value="YcaO-type kinase domain"/>
    <property type="match status" value="1"/>
</dbReference>
<dbReference type="SUPFAM" id="SSF82784">
    <property type="entry name" value="OsmC-like"/>
    <property type="match status" value="1"/>
</dbReference>
<dbReference type="InterPro" id="IPR003776">
    <property type="entry name" value="YcaO-like_dom"/>
</dbReference>
<sequence length="732" mass="81624">MEIKVNFLDNLRLEAKFDDFTVIADQPIRYKGDGSAPGPFDYFLASSALCAAYFVKLYCQTRDIPTENIRLSQNNIVDPENRYAQIFKIQVELPADISEKDRLGILRSIDRCTVKKVVQQGPEFIIEEVDNLDANAQALLMPVSDTTTYIPGKDLPLEQTIANMSGILADLGMKIEIASWRNIVPNVWSLHIRDAQSNLCFTNGKGATKESALASALGEFIERLNCNFFYNDQFWGEDIAAAEFVHYPNERWFKPGPKDALPEEILDEHCLAIYNPDGELRGSHLYDTNSGNTLRGICSLPFVRKSDGETVYFPSNLIENLYLSNGMSAGNTLAEAQVQCLSEIFERAVKREILEGELCLPDVPPDVLAKYPGIVAGIRGLEEQGFPVLVKDASLGGEFPVMCVTLMNPRTGGVFASFGAHPSLEVALGRSLTELLQGRSFEGLNDLPQPTFDSLALTEPNNFVEHFIDSSGVVSWRFFGATPDFEFVEWDFSGEGSDSNEQEAATLFGILEDMGKEVYVATYDDLGANACRILVPGYSEIYPVEDLIWDNTNKALLFRKDILNLHALSDRELKSLLRNLNNAEVDDYTDITTLIGVEFDDNTVWGQLTILELKLLINLALKKYDDAKELVEAFLQYNDNTVERGLFYQAVNAVLEIQLDDELELANYEHNLRRMFGSERMDAVIGSVDGSVRFHGLTPTSMKLEGLDKHLRLIDSYKKLHAARAKAAGLAG</sequence>
<dbReference type="AlphaFoldDB" id="A0A3R8Y5Q2"/>
<dbReference type="Pfam" id="PF02624">
    <property type="entry name" value="YcaO"/>
    <property type="match status" value="1"/>
</dbReference>
<dbReference type="EMBL" id="RHRS01000027">
    <property type="protein sequence ID" value="RRW35633.1"/>
    <property type="molecule type" value="Genomic_DNA"/>
</dbReference>
<dbReference type="RefSeq" id="WP_125874330.1">
    <property type="nucleotide sequence ID" value="NZ_RHRS01000027.1"/>
</dbReference>
<dbReference type="InterPro" id="IPR041080">
    <property type="entry name" value="YcaO_C"/>
</dbReference>
<dbReference type="NCBIfam" id="NF040716">
    <property type="entry name" value="YcaO_for_S12"/>
    <property type="match status" value="1"/>
</dbReference>
<evidence type="ECO:0000313" key="2">
    <source>
        <dbReference type="EMBL" id="RRW35633.1"/>
    </source>
</evidence>
<evidence type="ECO:0000259" key="1">
    <source>
        <dbReference type="PROSITE" id="PS51664"/>
    </source>
</evidence>
<dbReference type="InterPro" id="IPR036102">
    <property type="entry name" value="OsmC/Ohrsf"/>
</dbReference>
<dbReference type="Pfam" id="PF18381">
    <property type="entry name" value="YcaO_C"/>
    <property type="match status" value="1"/>
</dbReference>
<accession>A0A3R8Y5Q2</accession>
<dbReference type="Gene3D" id="3.30.1330.230">
    <property type="match status" value="1"/>
</dbReference>
<dbReference type="PANTHER" id="PTHR37809">
    <property type="entry name" value="RIBOSOMAL PROTEIN S12 METHYLTHIOTRANSFERASE ACCESSORY FACTOR YCAO"/>
    <property type="match status" value="1"/>
</dbReference>
<organism evidence="2 3">
    <name type="scientific">Ectopseudomonas oleovorans</name>
    <name type="common">Pseudomonas oleovorans</name>
    <dbReference type="NCBI Taxonomy" id="301"/>
    <lineage>
        <taxon>Bacteria</taxon>
        <taxon>Pseudomonadati</taxon>
        <taxon>Pseudomonadota</taxon>
        <taxon>Gammaproteobacteria</taxon>
        <taxon>Pseudomonadales</taxon>
        <taxon>Pseudomonadaceae</taxon>
        <taxon>Ectopseudomonas</taxon>
    </lineage>
</organism>
<proteinExistence type="predicted"/>
<dbReference type="Pfam" id="PF02566">
    <property type="entry name" value="OsmC"/>
    <property type="match status" value="1"/>
</dbReference>
<dbReference type="InterPro" id="IPR003718">
    <property type="entry name" value="OsmC/Ohr_fam"/>
</dbReference>
<reference evidence="2 3" key="1">
    <citation type="submission" date="2018-10" db="EMBL/GenBank/DDBJ databases">
        <title>Transmission dynamics of multidrug resistant bacteria on intensive care unit surfaces.</title>
        <authorList>
            <person name="D'Souza A.W."/>
            <person name="Potter R.F."/>
            <person name="Wallace M."/>
            <person name="Shupe A."/>
            <person name="Patel S."/>
            <person name="Sun S."/>
            <person name="Gul D."/>
            <person name="Kwon J.H."/>
            <person name="Andleeb S."/>
            <person name="Burnham C.-A.D."/>
            <person name="Dantas G."/>
        </authorList>
    </citation>
    <scope>NUCLEOTIDE SEQUENCE [LARGE SCALE GENOMIC DNA]</scope>
    <source>
        <strain evidence="2 3">PO_271</strain>
    </source>
</reference>
<protein>
    <submittedName>
        <fullName evidence="2">OsmC domain/YcaO domain-containing protein</fullName>
    </submittedName>
</protein>
<dbReference type="PANTHER" id="PTHR37809:SF1">
    <property type="entry name" value="RIBOSOMAL PROTEIN S12 METHYLTHIOTRANSFERASE ACCESSORY FACTOR YCAO"/>
    <property type="match status" value="1"/>
</dbReference>
<feature type="domain" description="YcaO" evidence="1">
    <location>
        <begin position="204"/>
        <end position="572"/>
    </location>
</feature>
<dbReference type="InterPro" id="IPR015946">
    <property type="entry name" value="KH_dom-like_a/b"/>
</dbReference>
<dbReference type="Proteomes" id="UP000272833">
    <property type="component" value="Unassembled WGS sequence"/>
</dbReference>
<dbReference type="Gene3D" id="3.30.300.20">
    <property type="match status" value="1"/>
</dbReference>
<evidence type="ECO:0000313" key="3">
    <source>
        <dbReference type="Proteomes" id="UP000272833"/>
    </source>
</evidence>
<comment type="caution">
    <text evidence="2">The sequence shown here is derived from an EMBL/GenBank/DDBJ whole genome shotgun (WGS) entry which is preliminary data.</text>
</comment>